<dbReference type="Pfam" id="PF21983">
    <property type="entry name" value="NikA-like"/>
    <property type="match status" value="1"/>
</dbReference>
<evidence type="ECO:0000313" key="1">
    <source>
        <dbReference type="EMBL" id="MPQ45304.1"/>
    </source>
</evidence>
<dbReference type="OrthoDB" id="2662407at2"/>
<dbReference type="InterPro" id="IPR053842">
    <property type="entry name" value="NikA-like"/>
</dbReference>
<dbReference type="Proteomes" id="UP000430345">
    <property type="component" value="Unassembled WGS sequence"/>
</dbReference>
<accession>A0A6I1MQI1</accession>
<reference evidence="1 2" key="1">
    <citation type="submission" date="2019-10" db="EMBL/GenBank/DDBJ databases">
        <title>The Genome Sequence of Clostridium tarantellae Isolated from Fish Brain.</title>
        <authorList>
            <person name="Bano L."/>
            <person name="Kiel M."/>
            <person name="Sales G."/>
            <person name="Doxey A.C."/>
            <person name="Mansfield M.J."/>
            <person name="Schiavone M."/>
            <person name="Rossetto O."/>
            <person name="Pirazzini M."/>
            <person name="Dobrindt U."/>
            <person name="Montecucco C."/>
        </authorList>
    </citation>
    <scope>NUCLEOTIDE SEQUENCE [LARGE SCALE GENOMIC DNA]</scope>
    <source>
        <strain evidence="1 2">DSM 3997</strain>
    </source>
</reference>
<comment type="caution">
    <text evidence="1">The sequence shown here is derived from an EMBL/GenBank/DDBJ whole genome shotgun (WGS) entry which is preliminary data.</text>
</comment>
<sequence>MDLMNTNKDKYLRIRVTEKERKEVQDIAKNRGFKNTSEYLRYCIMRETKESVLNAETLQHIDK</sequence>
<evidence type="ECO:0000313" key="2">
    <source>
        <dbReference type="Proteomes" id="UP000430345"/>
    </source>
</evidence>
<organism evidence="1 2">
    <name type="scientific">Clostridium tarantellae</name>
    <dbReference type="NCBI Taxonomy" id="39493"/>
    <lineage>
        <taxon>Bacteria</taxon>
        <taxon>Bacillati</taxon>
        <taxon>Bacillota</taxon>
        <taxon>Clostridia</taxon>
        <taxon>Eubacteriales</taxon>
        <taxon>Clostridiaceae</taxon>
        <taxon>Clostridium</taxon>
    </lineage>
</organism>
<proteinExistence type="predicted"/>
<keyword evidence="2" id="KW-1185">Reference proteome</keyword>
<protein>
    <submittedName>
        <fullName evidence="1">Uncharacterized protein</fullName>
    </submittedName>
</protein>
<dbReference type="EMBL" id="WHJC01000577">
    <property type="protein sequence ID" value="MPQ45304.1"/>
    <property type="molecule type" value="Genomic_DNA"/>
</dbReference>
<gene>
    <name evidence="1" type="ORF">GBZ86_16430</name>
</gene>
<dbReference type="RefSeq" id="WP_152892467.1">
    <property type="nucleotide sequence ID" value="NZ_WHJC01000577.1"/>
</dbReference>
<name>A0A6I1MQI1_9CLOT</name>
<dbReference type="AlphaFoldDB" id="A0A6I1MQI1"/>